<evidence type="ECO:0000313" key="1">
    <source>
        <dbReference type="EMBL" id="MDQ7246204.1"/>
    </source>
</evidence>
<accession>A0ABU0YES1</accession>
<protein>
    <submittedName>
        <fullName evidence="1">Uncharacterized protein</fullName>
    </submittedName>
</protein>
<sequence length="94" mass="10058">MSRIELSLLFAGNFRDLVLHDLDVGAGAMVGAERPAPLDGRAAHQGFGAGLRIGDDPATLFGADRPIPHRQLSRLIGQDFEEGGGRHQESLARD</sequence>
<evidence type="ECO:0000313" key="2">
    <source>
        <dbReference type="Proteomes" id="UP001230156"/>
    </source>
</evidence>
<proteinExistence type="predicted"/>
<dbReference type="EMBL" id="JAUYVI010000001">
    <property type="protein sequence ID" value="MDQ7246204.1"/>
    <property type="molecule type" value="Genomic_DNA"/>
</dbReference>
<name>A0ABU0YES1_9PROT</name>
<dbReference type="RefSeq" id="WP_379953578.1">
    <property type="nucleotide sequence ID" value="NZ_JAUYVI010000001.1"/>
</dbReference>
<gene>
    <name evidence="1" type="ORF">Q8A70_00940</name>
</gene>
<comment type="caution">
    <text evidence="1">The sequence shown here is derived from an EMBL/GenBank/DDBJ whole genome shotgun (WGS) entry which is preliminary data.</text>
</comment>
<reference evidence="2" key="1">
    <citation type="submission" date="2023-08" db="EMBL/GenBank/DDBJ databases">
        <title>Rhodospirillaceae gen. nov., a novel taxon isolated from the Yangtze River Yuezi River estuary sludge.</title>
        <authorList>
            <person name="Ruan L."/>
        </authorList>
    </citation>
    <scope>NUCLEOTIDE SEQUENCE [LARGE SCALE GENOMIC DNA]</scope>
    <source>
        <strain evidence="2">R-7</strain>
    </source>
</reference>
<organism evidence="1 2">
    <name type="scientific">Dongia sedimenti</name>
    <dbReference type="NCBI Taxonomy" id="3064282"/>
    <lineage>
        <taxon>Bacteria</taxon>
        <taxon>Pseudomonadati</taxon>
        <taxon>Pseudomonadota</taxon>
        <taxon>Alphaproteobacteria</taxon>
        <taxon>Rhodospirillales</taxon>
        <taxon>Dongiaceae</taxon>
        <taxon>Dongia</taxon>
    </lineage>
</organism>
<keyword evidence="2" id="KW-1185">Reference proteome</keyword>
<dbReference type="Proteomes" id="UP001230156">
    <property type="component" value="Unassembled WGS sequence"/>
</dbReference>